<keyword evidence="1" id="KW-0812">Transmembrane</keyword>
<evidence type="ECO:0000313" key="5">
    <source>
        <dbReference type="Proteomes" id="UP000663877"/>
    </source>
</evidence>
<evidence type="ECO:0000313" key="2">
    <source>
        <dbReference type="EMBL" id="CAF1302865.1"/>
    </source>
</evidence>
<keyword evidence="1" id="KW-1133">Transmembrane helix</keyword>
<dbReference type="Proteomes" id="UP000663832">
    <property type="component" value="Unassembled WGS sequence"/>
</dbReference>
<evidence type="ECO:0000256" key="1">
    <source>
        <dbReference type="SAM" id="Phobius"/>
    </source>
</evidence>
<comment type="caution">
    <text evidence="3">The sequence shown here is derived from an EMBL/GenBank/DDBJ whole genome shotgun (WGS) entry which is preliminary data.</text>
</comment>
<name>A0A815GCW0_9BILA</name>
<protein>
    <submittedName>
        <fullName evidence="3">Uncharacterized protein</fullName>
    </submittedName>
</protein>
<evidence type="ECO:0000313" key="3">
    <source>
        <dbReference type="EMBL" id="CAF1336903.1"/>
    </source>
</evidence>
<gene>
    <name evidence="3" type="ORF">BJG266_LOCUS34194</name>
    <name evidence="2" type="ORF">QVE165_LOCUS31347</name>
</gene>
<organism evidence="3 5">
    <name type="scientific">Adineta steineri</name>
    <dbReference type="NCBI Taxonomy" id="433720"/>
    <lineage>
        <taxon>Eukaryota</taxon>
        <taxon>Metazoa</taxon>
        <taxon>Spiralia</taxon>
        <taxon>Gnathifera</taxon>
        <taxon>Rotifera</taxon>
        <taxon>Eurotatoria</taxon>
        <taxon>Bdelloidea</taxon>
        <taxon>Adinetida</taxon>
        <taxon>Adinetidae</taxon>
        <taxon>Adineta</taxon>
    </lineage>
</organism>
<feature type="transmembrane region" description="Helical" evidence="1">
    <location>
        <begin position="329"/>
        <end position="355"/>
    </location>
</feature>
<dbReference type="Proteomes" id="UP000663877">
    <property type="component" value="Unassembled WGS sequence"/>
</dbReference>
<dbReference type="EMBL" id="CAJNOI010000732">
    <property type="protein sequence ID" value="CAF1336903.1"/>
    <property type="molecule type" value="Genomic_DNA"/>
</dbReference>
<sequence length="383" mass="43213">MIFCTYTSLVSVTHTTVVDAPILEVYSSLYQKYGTKLTCPCTNIAIAQRDFITLIPTFHQVCYSDFVKKSWLSYLNAASDKYLSSDFRSQGGLLFQILASFCRLSQDTIKNSLNKFYSTRFISNDVLDEDLLKNQSRSHIETYKSTTAREFVNSFNNIRDAISGNQLLSGFLTNFDFKPSKYSSEPQAYLVSYVSTVYNMPGRCNCDDTPSCIFPASINDNNTGHVILVVPGLYTGCLLVEAMRQSNLQCLYNQTCLNEIKKHIRSSVSFNSTALSSFVPSRYNASTDINQLLTELMVESWIENISHASYYNRCQPAHCVYTIVGKNNAIYIITALLSLLGGLCKVLYFLTLIVVKIIRRRRGKIVSIKFLVGMSEIYSILTL</sequence>
<evidence type="ECO:0000313" key="4">
    <source>
        <dbReference type="Proteomes" id="UP000663832"/>
    </source>
</evidence>
<reference evidence="3" key="1">
    <citation type="submission" date="2021-02" db="EMBL/GenBank/DDBJ databases">
        <authorList>
            <person name="Nowell W R."/>
        </authorList>
    </citation>
    <scope>NUCLEOTIDE SEQUENCE</scope>
</reference>
<keyword evidence="1" id="KW-0472">Membrane</keyword>
<proteinExistence type="predicted"/>
<dbReference type="EMBL" id="CAJNOM010000267">
    <property type="protein sequence ID" value="CAF1302865.1"/>
    <property type="molecule type" value="Genomic_DNA"/>
</dbReference>
<dbReference type="AlphaFoldDB" id="A0A815GCW0"/>
<dbReference type="OrthoDB" id="10034248at2759"/>
<accession>A0A815GCW0</accession>
<keyword evidence="4" id="KW-1185">Reference proteome</keyword>